<gene>
    <name evidence="4" type="ORF">Q5H94_08460</name>
</gene>
<feature type="chain" id="PRO_5046509593" description="LPXTG cell wall anchor domain-containing protein" evidence="3">
    <location>
        <begin position="38"/>
        <end position="444"/>
    </location>
</feature>
<comment type="caution">
    <text evidence="4">The sequence shown here is derived from an EMBL/GenBank/DDBJ whole genome shotgun (WGS) entry which is preliminary data.</text>
</comment>
<sequence>MRGHTPKPATGHRRAFAALVSTAALAVALTASGPAFAQQEAAPPPVTPTVAQPAPTAPVQAAPAPAPQAAAPAAPTFAPPSPVVQPIDPSKTGPAQVTETAAADAAPARPAARRTATRQTETRTVRAERPAPAAAAAPAAKPAAPAPAPEAAAPAAAPVAAAPVAAPAQPAADTSAQSTTTQQTTNTDAAPLWPWLVAGGLIVLGLTAFFALRRRRADEEVYYEETYAEPAYVEPVAATPVAEPVYVAPVAVAAEPLVETDVAVAPTQAELTEPESDDVAALTDAAAPVANRPWLEFAMRPISASTNADEAMVEIELTVGNSGSIAAEHVQISTFMFPAGHTDATEMERLLLERGAHEGVTIEPGEGTRLDATLSVLRSQLEGDFQPVIVADARYRLPDGSEGRTAASFAIGLSDRDGISPIPTDDKGRHEDISAVLYGEPEHA</sequence>
<feature type="region of interest" description="Disordered" evidence="1">
    <location>
        <begin position="38"/>
        <end position="149"/>
    </location>
</feature>
<keyword evidence="3" id="KW-0732">Signal</keyword>
<feature type="compositionally biased region" description="Low complexity" evidence="1">
    <location>
        <begin position="130"/>
        <end position="149"/>
    </location>
</feature>
<dbReference type="RefSeq" id="WP_304560826.1">
    <property type="nucleotide sequence ID" value="NZ_JAUQSZ010000005.1"/>
</dbReference>
<keyword evidence="2" id="KW-1133">Transmembrane helix</keyword>
<feature type="compositionally biased region" description="Basic and acidic residues" evidence="1">
    <location>
        <begin position="120"/>
        <end position="129"/>
    </location>
</feature>
<dbReference type="Proteomes" id="UP001176468">
    <property type="component" value="Unassembled WGS sequence"/>
</dbReference>
<feature type="region of interest" description="Disordered" evidence="1">
    <location>
        <begin position="166"/>
        <end position="186"/>
    </location>
</feature>
<feature type="signal peptide" evidence="3">
    <location>
        <begin position="1"/>
        <end position="37"/>
    </location>
</feature>
<protein>
    <recommendedName>
        <fullName evidence="6">LPXTG cell wall anchor domain-containing protein</fullName>
    </recommendedName>
</protein>
<feature type="transmembrane region" description="Helical" evidence="2">
    <location>
        <begin position="192"/>
        <end position="212"/>
    </location>
</feature>
<evidence type="ECO:0008006" key="6">
    <source>
        <dbReference type="Google" id="ProtNLM"/>
    </source>
</evidence>
<reference evidence="4" key="1">
    <citation type="submission" date="2023-07" db="EMBL/GenBank/DDBJ databases">
        <authorList>
            <person name="Kim M.K."/>
        </authorList>
    </citation>
    <scope>NUCLEOTIDE SEQUENCE</scope>
    <source>
        <strain evidence="4">CA1-15</strain>
    </source>
</reference>
<evidence type="ECO:0000313" key="5">
    <source>
        <dbReference type="Proteomes" id="UP001176468"/>
    </source>
</evidence>
<organism evidence="4 5">
    <name type="scientific">Sphingomonas immobilis</name>
    <dbReference type="NCBI Taxonomy" id="3063997"/>
    <lineage>
        <taxon>Bacteria</taxon>
        <taxon>Pseudomonadati</taxon>
        <taxon>Pseudomonadota</taxon>
        <taxon>Alphaproteobacteria</taxon>
        <taxon>Sphingomonadales</taxon>
        <taxon>Sphingomonadaceae</taxon>
        <taxon>Sphingomonas</taxon>
    </lineage>
</organism>
<evidence type="ECO:0000313" key="4">
    <source>
        <dbReference type="EMBL" id="MDO7842357.1"/>
    </source>
</evidence>
<evidence type="ECO:0000256" key="3">
    <source>
        <dbReference type="SAM" id="SignalP"/>
    </source>
</evidence>
<keyword evidence="2" id="KW-0472">Membrane</keyword>
<keyword evidence="5" id="KW-1185">Reference proteome</keyword>
<evidence type="ECO:0000256" key="1">
    <source>
        <dbReference type="SAM" id="MobiDB-lite"/>
    </source>
</evidence>
<feature type="compositionally biased region" description="Low complexity" evidence="1">
    <location>
        <begin position="94"/>
        <end position="110"/>
    </location>
</feature>
<keyword evidence="2" id="KW-0812">Transmembrane</keyword>
<proteinExistence type="predicted"/>
<name>A0ABT8ZYS8_9SPHN</name>
<feature type="compositionally biased region" description="Low complexity" evidence="1">
    <location>
        <begin position="48"/>
        <end position="76"/>
    </location>
</feature>
<accession>A0ABT8ZYS8</accession>
<evidence type="ECO:0000256" key="2">
    <source>
        <dbReference type="SAM" id="Phobius"/>
    </source>
</evidence>
<dbReference type="EMBL" id="JAUQSZ010000005">
    <property type="protein sequence ID" value="MDO7842357.1"/>
    <property type="molecule type" value="Genomic_DNA"/>
</dbReference>